<dbReference type="InterPro" id="IPR001611">
    <property type="entry name" value="Leu-rich_rpt"/>
</dbReference>
<dbReference type="SMART" id="SM00228">
    <property type="entry name" value="PDZ"/>
    <property type="match status" value="4"/>
</dbReference>
<sequence>MFKCLPFVKPCGKQVDHIDRRHAKLEHVPDEVMRNFRTLEECRLDANQIKELPKNFFRLERIRYLTLSDNDITEIPPGVGKFSHLIELDISRNEISVLPTSIRFCDSLQIVDISNNPLHSLPAGFCQLSKLRILCMNDISLTELPADFGELHLLEKCELRDNCLKSLPDSFAQLVRLEFLDLGSNEFQEMPAVLGQLVNLAELWMDDNELKALPPEVGNMQRLQQLDLSENAINALPDEIGGMVSLCDLNLSQNNLNCLPKTFGQLKKLTVLKLNQNQLLTLTPSIGGCSGLQELYLTENFLPTLPATIGNLTSTFLLNVDQNQLTDLPVEIGKCTSLNILSLRENLLRRIPKEIGNCLRLRVLDVSGNRLERLPLTLAQCPLTALWLSPNQSQPVITLQRDVDEITQEQFLTCYLLPQDQLTSHIELDPTMTPSELASLTAPLGPTTDSTRPIPDTEAIQTETNYAYEPAHSILSGLSHTPLRWTDDQPGARPASVNSSTTSGTRMPSAPVSPTGLDGPGNIYKQSATTRFSPSPRNSLSVQSGDMDPNNSGFSRVHFSTNAKQDESKALGKGFPKTRHPRISRKSADGLLPNREERRSIDSATYGEHRMSDANSPTDSVRKAASPVVNGHSQANGPQTSRFLAFDCWQNADGSHRPSPHPGFDGDYRDSVVEESSEEDARGPTPPKSPRSGPKVVVDSTPHAKPRNKIFNAPNAVVSETSPGLVDHPRKSPRLRDSSKESRPSRLETNEVARLSVQDNLDEEAYSSGGEEICVISRRVGFTDDVEDNEEKSNQKLIRRDTPHYTKRARIQSKTADGVDSEEAVLKILAKYQGSASPHPGVSDTSVDRTDGTLRMLAAALSNSVTDSAANRSERASTALPSTTVADMTRRPQQQMVVVIRRQPGSGLGLSIAGGVGSIPYQDTDQGIFVSRLNPDGLAFSSGLRLNDKILEVNGTSLVNVEHHVAVSALRANTDEFRIVVSRDASNPADGVAPSSSIWSPNVLSTLSFTSGTNRLTPTDSAFQHIKCTIHREPSGLGFSIAGGRGTLPTSLDHGQITISKITDGGAASKCGNLRVGDQLIKVNGIDVKDARHDQVIALLTGSGSYVDLELLRPLSQFTKPTAPSTTTAANGHVCSLGQERSSYLSMVNTPHPSPKTKESWLGATPGLTNNLLSSGSVAEQQPVRLRTENGYAVDQVTIRSNGGPLGLAIYGGSDINCLPFADKEPGVFISKISTDGAAQHTGLRVGDRILRVNDIDLRHATHDKAVRALIQTTKELKLEVRRDPTPPGLRRLSISRRVGERFGLRIAGGVPPVTEEDSSRAAQLSSSSNNGSIFVTWISPDGAVGRDGRLKPGDRLLEVNGHWLMGNTLTDALEVFRKAGPTLNLVVCDGSVDFVLPSKPSSPTDNDAPVSVTVLGQPAVGGHLAGSAVDHLDEMSHDLHSIAAYSDAKRQFLSNMSSSPPYQVTSPQGTCTASAVNEERTPGLPTTLGQSLLPPRSPATNTLSSAFLTPHATSFARTPSILSGDTSSTSQDDSVVIASPVPSSGPPLPGSQLSACFQSPLELCGWSFLRSFSSSSVPCFRFS</sequence>
<dbReference type="GO" id="GO:0045197">
    <property type="term" value="P:establishment or maintenance of epithelial cell apical/basal polarity"/>
    <property type="evidence" value="ECO:0007669"/>
    <property type="project" value="TreeGrafter"/>
</dbReference>
<dbReference type="Pfam" id="PF00595">
    <property type="entry name" value="PDZ"/>
    <property type="match status" value="4"/>
</dbReference>
<feature type="compositionally biased region" description="Low complexity" evidence="3">
    <location>
        <begin position="1524"/>
        <end position="1543"/>
    </location>
</feature>
<feature type="domain" description="PDZ" evidence="4">
    <location>
        <begin position="1200"/>
        <end position="1285"/>
    </location>
</feature>
<dbReference type="PANTHER" id="PTHR23119:SF44">
    <property type="entry name" value="PROTEIN LAP4"/>
    <property type="match status" value="1"/>
</dbReference>
<feature type="domain" description="PDZ" evidence="4">
    <location>
        <begin position="1292"/>
        <end position="1392"/>
    </location>
</feature>
<dbReference type="SMART" id="SM00369">
    <property type="entry name" value="LRR_TYP"/>
    <property type="match status" value="12"/>
</dbReference>
<dbReference type="InterPro" id="IPR001478">
    <property type="entry name" value="PDZ"/>
</dbReference>
<dbReference type="PROSITE" id="PS50106">
    <property type="entry name" value="PDZ"/>
    <property type="match status" value="4"/>
</dbReference>
<feature type="compositionally biased region" description="Basic residues" evidence="3">
    <location>
        <begin position="576"/>
        <end position="585"/>
    </location>
</feature>
<dbReference type="Gene3D" id="3.80.10.10">
    <property type="entry name" value="Ribonuclease Inhibitor"/>
    <property type="match status" value="2"/>
</dbReference>
<evidence type="ECO:0000256" key="3">
    <source>
        <dbReference type="SAM" id="MobiDB-lite"/>
    </source>
</evidence>
<dbReference type="Pfam" id="PF13855">
    <property type="entry name" value="LRR_8"/>
    <property type="match status" value="1"/>
</dbReference>
<dbReference type="GO" id="GO:0005912">
    <property type="term" value="C:adherens junction"/>
    <property type="evidence" value="ECO:0007669"/>
    <property type="project" value="TreeGrafter"/>
</dbReference>
<feature type="domain" description="PDZ" evidence="4">
    <location>
        <begin position="897"/>
        <end position="985"/>
    </location>
</feature>
<name>A0A4S2LHC9_OPIFE</name>
<dbReference type="Proteomes" id="UP000308267">
    <property type="component" value="Unassembled WGS sequence"/>
</dbReference>
<dbReference type="GO" id="GO:0014069">
    <property type="term" value="C:postsynaptic density"/>
    <property type="evidence" value="ECO:0007669"/>
    <property type="project" value="TreeGrafter"/>
</dbReference>
<comment type="caution">
    <text evidence="5">The sequence shown here is derived from an EMBL/GenBank/DDBJ whole genome shotgun (WGS) entry which is preliminary data.</text>
</comment>
<feature type="region of interest" description="Disordered" evidence="3">
    <location>
        <begin position="1479"/>
        <end position="1501"/>
    </location>
</feature>
<dbReference type="CDD" id="cd06702">
    <property type="entry name" value="PDZ3_Scribble-like"/>
    <property type="match status" value="1"/>
</dbReference>
<dbReference type="EMBL" id="SJOL01007345">
    <property type="protein sequence ID" value="TGZ62953.1"/>
    <property type="molecule type" value="Genomic_DNA"/>
</dbReference>
<feature type="compositionally biased region" description="Basic and acidic residues" evidence="3">
    <location>
        <begin position="594"/>
        <end position="612"/>
    </location>
</feature>
<organism evidence="5 6">
    <name type="scientific">Opisthorchis felineus</name>
    <dbReference type="NCBI Taxonomy" id="147828"/>
    <lineage>
        <taxon>Eukaryota</taxon>
        <taxon>Metazoa</taxon>
        <taxon>Spiralia</taxon>
        <taxon>Lophotrochozoa</taxon>
        <taxon>Platyhelminthes</taxon>
        <taxon>Trematoda</taxon>
        <taxon>Digenea</taxon>
        <taxon>Opisthorchiida</taxon>
        <taxon>Opisthorchiata</taxon>
        <taxon>Opisthorchiidae</taxon>
        <taxon>Opisthorchis</taxon>
    </lineage>
</organism>
<keyword evidence="2" id="KW-0677">Repeat</keyword>
<dbReference type="GO" id="GO:0098968">
    <property type="term" value="P:neurotransmitter receptor transport postsynaptic membrane to endosome"/>
    <property type="evidence" value="ECO:0007669"/>
    <property type="project" value="TreeGrafter"/>
</dbReference>
<feature type="compositionally biased region" description="Basic and acidic residues" evidence="3">
    <location>
        <begin position="727"/>
        <end position="750"/>
    </location>
</feature>
<dbReference type="GO" id="GO:0098609">
    <property type="term" value="P:cell-cell adhesion"/>
    <property type="evidence" value="ECO:0007669"/>
    <property type="project" value="TreeGrafter"/>
</dbReference>
<feature type="region of interest" description="Disordered" evidence="3">
    <location>
        <begin position="654"/>
        <end position="750"/>
    </location>
</feature>
<feature type="compositionally biased region" description="Polar residues" evidence="3">
    <location>
        <begin position="524"/>
        <end position="563"/>
    </location>
</feature>
<dbReference type="Pfam" id="PF23598">
    <property type="entry name" value="LRR_14"/>
    <property type="match status" value="1"/>
</dbReference>
<dbReference type="OrthoDB" id="2187496at2759"/>
<evidence type="ECO:0000313" key="5">
    <source>
        <dbReference type="EMBL" id="TGZ62953.1"/>
    </source>
</evidence>
<dbReference type="InterPro" id="IPR003591">
    <property type="entry name" value="Leu-rich_rpt_typical-subtyp"/>
</dbReference>
<feature type="region of interest" description="Disordered" evidence="3">
    <location>
        <begin position="1519"/>
        <end position="1550"/>
    </location>
</feature>
<dbReference type="InterPro" id="IPR032675">
    <property type="entry name" value="LRR_dom_sf"/>
</dbReference>
<dbReference type="GO" id="GO:0019901">
    <property type="term" value="F:protein kinase binding"/>
    <property type="evidence" value="ECO:0007669"/>
    <property type="project" value="TreeGrafter"/>
</dbReference>
<evidence type="ECO:0000256" key="2">
    <source>
        <dbReference type="ARBA" id="ARBA00022737"/>
    </source>
</evidence>
<dbReference type="GO" id="GO:0016323">
    <property type="term" value="C:basolateral plasma membrane"/>
    <property type="evidence" value="ECO:0007669"/>
    <property type="project" value="TreeGrafter"/>
</dbReference>
<keyword evidence="1" id="KW-0433">Leucine-rich repeat</keyword>
<keyword evidence="6" id="KW-1185">Reference proteome</keyword>
<dbReference type="SMART" id="SM00364">
    <property type="entry name" value="LRR_BAC"/>
    <property type="match status" value="9"/>
</dbReference>
<accession>A0A4S2LHC9</accession>
<evidence type="ECO:0000313" key="6">
    <source>
        <dbReference type="Proteomes" id="UP000308267"/>
    </source>
</evidence>
<dbReference type="InterPro" id="IPR055414">
    <property type="entry name" value="LRR_R13L4/SHOC2-like"/>
</dbReference>
<dbReference type="GO" id="GO:0045211">
    <property type="term" value="C:postsynaptic membrane"/>
    <property type="evidence" value="ECO:0007669"/>
    <property type="project" value="TreeGrafter"/>
</dbReference>
<dbReference type="GO" id="GO:0043113">
    <property type="term" value="P:receptor clustering"/>
    <property type="evidence" value="ECO:0007669"/>
    <property type="project" value="TreeGrafter"/>
</dbReference>
<dbReference type="Gene3D" id="2.30.42.10">
    <property type="match status" value="4"/>
</dbReference>
<dbReference type="InterPro" id="IPR050614">
    <property type="entry name" value="Synaptic_Scaffolding_LAP-MAGUK"/>
</dbReference>
<protein>
    <recommendedName>
        <fullName evidence="4">PDZ domain-containing protein</fullName>
    </recommendedName>
</protein>
<feature type="domain" description="PDZ" evidence="4">
    <location>
        <begin position="1027"/>
        <end position="1115"/>
    </location>
</feature>
<dbReference type="SUPFAM" id="SSF52058">
    <property type="entry name" value="L domain-like"/>
    <property type="match status" value="2"/>
</dbReference>
<evidence type="ECO:0000256" key="1">
    <source>
        <dbReference type="ARBA" id="ARBA00022614"/>
    </source>
</evidence>
<dbReference type="GO" id="GO:0098887">
    <property type="term" value="P:neurotransmitter receptor transport, endosome to postsynaptic membrane"/>
    <property type="evidence" value="ECO:0007669"/>
    <property type="project" value="TreeGrafter"/>
</dbReference>
<dbReference type="STRING" id="147828.A0A4S2LHC9"/>
<gene>
    <name evidence="5" type="ORF">CRM22_007156</name>
</gene>
<dbReference type="PANTHER" id="PTHR23119">
    <property type="entry name" value="DISCS LARGE"/>
    <property type="match status" value="1"/>
</dbReference>
<dbReference type="InterPro" id="IPR036034">
    <property type="entry name" value="PDZ_sf"/>
</dbReference>
<proteinExistence type="predicted"/>
<evidence type="ECO:0000259" key="4">
    <source>
        <dbReference type="PROSITE" id="PS50106"/>
    </source>
</evidence>
<feature type="region of interest" description="Disordered" evidence="3">
    <location>
        <begin position="484"/>
        <end position="639"/>
    </location>
</feature>
<dbReference type="SUPFAM" id="SSF50156">
    <property type="entry name" value="PDZ domain-like"/>
    <property type="match status" value="4"/>
</dbReference>
<reference evidence="5 6" key="1">
    <citation type="journal article" date="2019" name="BMC Genomics">
        <title>New insights from Opisthorchis felineus genome: update on genomics of the epidemiologically important liver flukes.</title>
        <authorList>
            <person name="Ershov N.I."/>
            <person name="Mordvinov V.A."/>
            <person name="Prokhortchouk E.B."/>
            <person name="Pakharukova M.Y."/>
            <person name="Gunbin K.V."/>
            <person name="Ustyantsev K."/>
            <person name="Genaev M.A."/>
            <person name="Blinov A.G."/>
            <person name="Mazur A."/>
            <person name="Boulygina E."/>
            <person name="Tsygankova S."/>
            <person name="Khrameeva E."/>
            <person name="Chekanov N."/>
            <person name="Fan G."/>
            <person name="Xiao A."/>
            <person name="Zhang H."/>
            <person name="Xu X."/>
            <person name="Yang H."/>
            <person name="Solovyev V."/>
            <person name="Lee S.M."/>
            <person name="Liu X."/>
            <person name="Afonnikov D.A."/>
            <person name="Skryabin K.G."/>
        </authorList>
    </citation>
    <scope>NUCLEOTIDE SEQUENCE [LARGE SCALE GENOMIC DNA]</scope>
    <source>
        <strain evidence="5">AK-0245</strain>
        <tissue evidence="5">Whole organism</tissue>
    </source>
</reference>
<feature type="compositionally biased region" description="Polar residues" evidence="3">
    <location>
        <begin position="496"/>
        <end position="506"/>
    </location>
</feature>